<gene>
    <name evidence="7" type="ORF">SAMN02745674_02755</name>
</gene>
<evidence type="ECO:0000259" key="6">
    <source>
        <dbReference type="Pfam" id="PF04357"/>
    </source>
</evidence>
<proteinExistence type="predicted"/>
<evidence type="ECO:0000256" key="1">
    <source>
        <dbReference type="ARBA" id="ARBA00004167"/>
    </source>
</evidence>
<organism evidence="7 8">
    <name type="scientific">Lysobacter spongiicola DSM 21749</name>
    <dbReference type="NCBI Taxonomy" id="1122188"/>
    <lineage>
        <taxon>Bacteria</taxon>
        <taxon>Pseudomonadati</taxon>
        <taxon>Pseudomonadota</taxon>
        <taxon>Gammaproteobacteria</taxon>
        <taxon>Lysobacterales</taxon>
        <taxon>Lysobacteraceae</taxon>
        <taxon>Novilysobacter</taxon>
    </lineage>
</organism>
<evidence type="ECO:0000256" key="2">
    <source>
        <dbReference type="ARBA" id="ARBA00022692"/>
    </source>
</evidence>
<evidence type="ECO:0000256" key="4">
    <source>
        <dbReference type="ARBA" id="ARBA00023136"/>
    </source>
</evidence>
<dbReference type="GO" id="GO:0009306">
    <property type="term" value="P:protein secretion"/>
    <property type="evidence" value="ECO:0007669"/>
    <property type="project" value="InterPro"/>
</dbReference>
<evidence type="ECO:0000256" key="5">
    <source>
        <dbReference type="SAM" id="Phobius"/>
    </source>
</evidence>
<dbReference type="EMBL" id="FUXP01000016">
    <property type="protein sequence ID" value="SKA26106.1"/>
    <property type="molecule type" value="Genomic_DNA"/>
</dbReference>
<accession>A0A1T4SD93</accession>
<reference evidence="7 8" key="1">
    <citation type="submission" date="2017-02" db="EMBL/GenBank/DDBJ databases">
        <authorList>
            <person name="Peterson S.W."/>
        </authorList>
    </citation>
    <scope>NUCLEOTIDE SEQUENCE [LARGE SCALE GENOMIC DNA]</scope>
    <source>
        <strain evidence="7 8">DSM 21749</strain>
    </source>
</reference>
<keyword evidence="3 5" id="KW-1133">Transmembrane helix</keyword>
<dbReference type="PANTHER" id="PTHR36985">
    <property type="entry name" value="TRANSLOCATION AND ASSEMBLY MODULE SUBUNIT TAMB"/>
    <property type="match status" value="1"/>
</dbReference>
<dbReference type="STRING" id="1122188.SAMN02745674_02755"/>
<evidence type="ECO:0000313" key="8">
    <source>
        <dbReference type="Proteomes" id="UP000190061"/>
    </source>
</evidence>
<keyword evidence="4 5" id="KW-0472">Membrane</keyword>
<dbReference type="GO" id="GO:0005886">
    <property type="term" value="C:plasma membrane"/>
    <property type="evidence" value="ECO:0007669"/>
    <property type="project" value="InterPro"/>
</dbReference>
<protein>
    <submittedName>
        <fullName evidence="7">Autotransporter secretion inner membrane protein TamB</fullName>
    </submittedName>
</protein>
<dbReference type="PANTHER" id="PTHR36985:SF1">
    <property type="entry name" value="TRANSLOCATION AND ASSEMBLY MODULE SUBUNIT TAMB"/>
    <property type="match status" value="1"/>
</dbReference>
<evidence type="ECO:0000313" key="7">
    <source>
        <dbReference type="EMBL" id="SKA26106.1"/>
    </source>
</evidence>
<feature type="transmembrane region" description="Helical" evidence="5">
    <location>
        <begin position="36"/>
        <end position="59"/>
    </location>
</feature>
<dbReference type="InterPro" id="IPR007452">
    <property type="entry name" value="TamB_C"/>
</dbReference>
<evidence type="ECO:0000256" key="3">
    <source>
        <dbReference type="ARBA" id="ARBA00022989"/>
    </source>
</evidence>
<dbReference type="RefSeq" id="WP_234987901.1">
    <property type="nucleotide sequence ID" value="NZ_FUXP01000016.1"/>
</dbReference>
<keyword evidence="8" id="KW-1185">Reference proteome</keyword>
<dbReference type="Pfam" id="PF04357">
    <property type="entry name" value="TamB"/>
    <property type="match status" value="1"/>
</dbReference>
<dbReference type="Proteomes" id="UP000190061">
    <property type="component" value="Unassembled WGS sequence"/>
</dbReference>
<dbReference type="GO" id="GO:0097347">
    <property type="term" value="C:TAM protein secretion complex"/>
    <property type="evidence" value="ECO:0007669"/>
    <property type="project" value="TreeGrafter"/>
</dbReference>
<comment type="subcellular location">
    <subcellularLocation>
        <location evidence="1">Membrane</location>
        <topology evidence="1">Single-pass membrane protein</topology>
    </subcellularLocation>
</comment>
<sequence length="1314" mass="138849">MSPVFRHRDDKGVTPQEREERIKALRQKRDKRLRHLAVRGAIGAGAIVLALIVFGYWLLTTVGGRDFLLAEIVARLPAGSELEWQRVEGPASGPLTLYDVRFTHGEIVFTAERVHLDHAIRPLLSKRLELDLLQVDQATLDLPISDEPFELPRWPESLPQVEPPLGLQADRIEVNGLRVTREGTPVIDIHSVRGGMRAERGELALDEVVVDSDRGRFSADGEYLPGDNYRSDLVATAVLPAAAGRTPPRLGLVARGDLSYMDVAVAGRAPGPVRATLVLRGEDPVPSRIAGTGPGLPTPVVASPERPQWQLQLDAEALDPGLLTDPTAPPAEQPMSISATASGLGGDMRLRGEFSQGDFQVRVPTSRLRLEEQRLTVRPLRLELLGGTVVANGHADLSDPGAGDFRFAVIARDLEWGGDATADVTPIGAEADLGLAGTTDAWALIGDATLSRAGEQAQVRLDGRGGRERIRLETLRVDMPTGTLDATGSVAWAPALGWDIDATLAGFDPGYFVAGWDGAVNGHIASTGSTREDGGLEVAVDIPDIGGRLRGRPLDGSGSFAMHGAATAAGTTGYEGDIALALGESRVDAEGSLGERIEIDARFSPLQLSDLLPDAAGALRGTVQVTGRRDAPGIEADLSGSGLRHGTFEARTLALDGSLPWAGGQGALRLTATDLVAGLALERLEATATGAVEDMQLQADARGDMGVVALAGSLGRQGSGWRGTLARLQLQPQRGASWQLQQPAAFAWSAGSTRIDDACLASSAGGSLCADADWPGSGISVTADDLPLSMVAGYLPEREPGRPWILRGDVDIDAQVRPVGGAWVGQARVSSAGGGMKTSERARTELLRYEDLLLTADFRPQGLEADLAVVVNEDGHLDARLATGWDAYSPIDGQASFRMDELTWMELFSPDIVEPTGLLTGQIAFSGTRDQPRIDGQARLSEFSTEIPALAITLREGNLQLDARGDGTAGISGSVRSASAAGNPDTGLLRIDGSLDWQGQDTPLVLAIRGTDVLVSDTRDLRAVASPDLQVRYGAGQPLRLEGSVTVPEARIDLEQLDQGVSASPDVVVLDPVDPEAGPGTPLDMDLRVVVGEDVLLDGFGLEGSLEGSLRVRSRPGREMTATGSLEVDGEYTAYGQDLEISGGRMVWSNDPISDPILDIRAQREVGEVTAGISVTGRVSDLDVEVWSDPASTQSEALAYLTLGRPLSSLSGAERSDVDLASSALTAGGSYLASQIGTRIGLDDAGVMQSRALGGSVFGVGKFLSPRLYVGFGVSLLGTGQVLTLRYLLDHGFDVEIESSSVENRGSVNWRKER</sequence>
<feature type="domain" description="Translocation and assembly module TamB C-terminal" evidence="6">
    <location>
        <begin position="984"/>
        <end position="1313"/>
    </location>
</feature>
<keyword evidence="2 5" id="KW-0812">Transmembrane</keyword>
<name>A0A1T4SD93_9GAMM</name>